<gene>
    <name evidence="2" type="primary">moeZ</name>
    <name evidence="2" type="ORF">FF011L_01280</name>
</gene>
<dbReference type="Proteomes" id="UP000320672">
    <property type="component" value="Chromosome"/>
</dbReference>
<dbReference type="Pfam" id="PF00581">
    <property type="entry name" value="Rhodanese"/>
    <property type="match status" value="1"/>
</dbReference>
<keyword evidence="2" id="KW-0548">Nucleotidyltransferase</keyword>
<evidence type="ECO:0000313" key="2">
    <source>
        <dbReference type="EMBL" id="QDS91399.1"/>
    </source>
</evidence>
<dbReference type="GO" id="GO:0016779">
    <property type="term" value="F:nucleotidyltransferase activity"/>
    <property type="evidence" value="ECO:0007669"/>
    <property type="project" value="UniProtKB-KW"/>
</dbReference>
<dbReference type="AlphaFoldDB" id="A0A517M952"/>
<proteinExistence type="predicted"/>
<dbReference type="PANTHER" id="PTHR43031:SF17">
    <property type="entry name" value="SULFURTRANSFERASE YTWF-RELATED"/>
    <property type="match status" value="1"/>
</dbReference>
<evidence type="ECO:0000259" key="1">
    <source>
        <dbReference type="PROSITE" id="PS50206"/>
    </source>
</evidence>
<sequence length="114" mass="13028">MTNESELPIEIDVQEVQRLRDAGEAFLLLDVREQDEYATARIEGAVLLPLSELQERAKELQERQAERVIVHCHHGGRSLRVVSVLRQSGFKQAQNMTGGIEQWSQEIDSTVPRY</sequence>
<evidence type="ECO:0000313" key="3">
    <source>
        <dbReference type="Proteomes" id="UP000320672"/>
    </source>
</evidence>
<dbReference type="RefSeq" id="WP_145349472.1">
    <property type="nucleotide sequence ID" value="NZ_CP036262.1"/>
</dbReference>
<organism evidence="2 3">
    <name type="scientific">Roseimaritima multifibrata</name>
    <dbReference type="NCBI Taxonomy" id="1930274"/>
    <lineage>
        <taxon>Bacteria</taxon>
        <taxon>Pseudomonadati</taxon>
        <taxon>Planctomycetota</taxon>
        <taxon>Planctomycetia</taxon>
        <taxon>Pirellulales</taxon>
        <taxon>Pirellulaceae</taxon>
        <taxon>Roseimaritima</taxon>
    </lineage>
</organism>
<dbReference type="Gene3D" id="3.40.250.10">
    <property type="entry name" value="Rhodanese-like domain"/>
    <property type="match status" value="1"/>
</dbReference>
<dbReference type="PROSITE" id="PS50206">
    <property type="entry name" value="RHODANESE_3"/>
    <property type="match status" value="1"/>
</dbReference>
<protein>
    <submittedName>
        <fullName evidence="2">Putative adenylyltransferase/sulfurtransferase MoeZ</fullName>
    </submittedName>
</protein>
<dbReference type="PANTHER" id="PTHR43031">
    <property type="entry name" value="FAD-DEPENDENT OXIDOREDUCTASE"/>
    <property type="match status" value="1"/>
</dbReference>
<dbReference type="InterPro" id="IPR050229">
    <property type="entry name" value="GlpE_sulfurtransferase"/>
</dbReference>
<dbReference type="InterPro" id="IPR001763">
    <property type="entry name" value="Rhodanese-like_dom"/>
</dbReference>
<keyword evidence="3" id="KW-1185">Reference proteome</keyword>
<dbReference type="InterPro" id="IPR036873">
    <property type="entry name" value="Rhodanese-like_dom_sf"/>
</dbReference>
<dbReference type="OrthoDB" id="9800872at2"/>
<keyword evidence="2" id="KW-0808">Transferase</keyword>
<name>A0A517M952_9BACT</name>
<dbReference type="SUPFAM" id="SSF52821">
    <property type="entry name" value="Rhodanese/Cell cycle control phosphatase"/>
    <property type="match status" value="1"/>
</dbReference>
<dbReference type="EMBL" id="CP036262">
    <property type="protein sequence ID" value="QDS91399.1"/>
    <property type="molecule type" value="Genomic_DNA"/>
</dbReference>
<reference evidence="2 3" key="1">
    <citation type="submission" date="2019-02" db="EMBL/GenBank/DDBJ databases">
        <title>Deep-cultivation of Planctomycetes and their phenomic and genomic characterization uncovers novel biology.</title>
        <authorList>
            <person name="Wiegand S."/>
            <person name="Jogler M."/>
            <person name="Boedeker C."/>
            <person name="Pinto D."/>
            <person name="Vollmers J."/>
            <person name="Rivas-Marin E."/>
            <person name="Kohn T."/>
            <person name="Peeters S.H."/>
            <person name="Heuer A."/>
            <person name="Rast P."/>
            <person name="Oberbeckmann S."/>
            <person name="Bunk B."/>
            <person name="Jeske O."/>
            <person name="Meyerdierks A."/>
            <person name="Storesund J.E."/>
            <person name="Kallscheuer N."/>
            <person name="Luecker S."/>
            <person name="Lage O.M."/>
            <person name="Pohl T."/>
            <person name="Merkel B.J."/>
            <person name="Hornburger P."/>
            <person name="Mueller R.-W."/>
            <person name="Bruemmer F."/>
            <person name="Labrenz M."/>
            <person name="Spormann A.M."/>
            <person name="Op den Camp H."/>
            <person name="Overmann J."/>
            <person name="Amann R."/>
            <person name="Jetten M.S.M."/>
            <person name="Mascher T."/>
            <person name="Medema M.H."/>
            <person name="Devos D.P."/>
            <person name="Kaster A.-K."/>
            <person name="Ovreas L."/>
            <person name="Rohde M."/>
            <person name="Galperin M.Y."/>
            <person name="Jogler C."/>
        </authorList>
    </citation>
    <scope>NUCLEOTIDE SEQUENCE [LARGE SCALE GENOMIC DNA]</scope>
    <source>
        <strain evidence="2 3">FF011L</strain>
    </source>
</reference>
<dbReference type="KEGG" id="rml:FF011L_01280"/>
<dbReference type="SMART" id="SM00450">
    <property type="entry name" value="RHOD"/>
    <property type="match status" value="1"/>
</dbReference>
<accession>A0A517M952</accession>
<feature type="domain" description="Rhodanese" evidence="1">
    <location>
        <begin position="22"/>
        <end position="112"/>
    </location>
</feature>